<evidence type="ECO:0000256" key="1">
    <source>
        <dbReference type="SAM" id="Phobius"/>
    </source>
</evidence>
<keyword evidence="1" id="KW-0812">Transmembrane</keyword>
<accession>A0A235B624</accession>
<gene>
    <name evidence="2" type="ORF">CHM34_09805</name>
</gene>
<keyword evidence="1" id="KW-1133">Transmembrane helix</keyword>
<keyword evidence="3" id="KW-1185">Reference proteome</keyword>
<protein>
    <submittedName>
        <fullName evidence="2">Uncharacterized protein</fullName>
    </submittedName>
</protein>
<dbReference type="EMBL" id="NOWF01000005">
    <property type="protein sequence ID" value="OYD07756.1"/>
    <property type="molecule type" value="Genomic_DNA"/>
</dbReference>
<evidence type="ECO:0000313" key="2">
    <source>
        <dbReference type="EMBL" id="OYD07756.1"/>
    </source>
</evidence>
<dbReference type="Proteomes" id="UP000215459">
    <property type="component" value="Unassembled WGS sequence"/>
</dbReference>
<comment type="caution">
    <text evidence="2">The sequence shown here is derived from an EMBL/GenBank/DDBJ whole genome shotgun (WGS) entry which is preliminary data.</text>
</comment>
<sequence length="67" mass="7319">MKISWERLFPFLISIITTFLVAVFGVSPAISGLEKMLDGSITFTSIIIGFLGALLAILFLACLDLRL</sequence>
<feature type="transmembrane region" description="Helical" evidence="1">
    <location>
        <begin position="42"/>
        <end position="63"/>
    </location>
</feature>
<dbReference type="AlphaFoldDB" id="A0A235B624"/>
<name>A0A235B624_9BACL</name>
<organism evidence="2 3">
    <name type="scientific">Paludifilum halophilum</name>
    <dbReference type="NCBI Taxonomy" id="1642702"/>
    <lineage>
        <taxon>Bacteria</taxon>
        <taxon>Bacillati</taxon>
        <taxon>Bacillota</taxon>
        <taxon>Bacilli</taxon>
        <taxon>Bacillales</taxon>
        <taxon>Thermoactinomycetaceae</taxon>
        <taxon>Paludifilum</taxon>
    </lineage>
</organism>
<evidence type="ECO:0000313" key="3">
    <source>
        <dbReference type="Proteomes" id="UP000215459"/>
    </source>
</evidence>
<dbReference type="RefSeq" id="WP_094264426.1">
    <property type="nucleotide sequence ID" value="NZ_NOWF01000005.1"/>
</dbReference>
<proteinExistence type="predicted"/>
<keyword evidence="1" id="KW-0472">Membrane</keyword>
<reference evidence="2 3" key="1">
    <citation type="submission" date="2017-07" db="EMBL/GenBank/DDBJ databases">
        <title>The genome sequence of Paludifilum halophilum highlights mechanisms for microbial adaptation to high salt environemnts.</title>
        <authorList>
            <person name="Belbahri L."/>
        </authorList>
    </citation>
    <scope>NUCLEOTIDE SEQUENCE [LARGE SCALE GENOMIC DNA]</scope>
    <source>
        <strain evidence="2 3">DSM 102817</strain>
    </source>
</reference>
<feature type="transmembrane region" description="Helical" evidence="1">
    <location>
        <begin position="7"/>
        <end position="30"/>
    </location>
</feature>